<dbReference type="EMBL" id="QYUK01000011">
    <property type="protein sequence ID" value="RJF89683.1"/>
    <property type="molecule type" value="Genomic_DNA"/>
</dbReference>
<dbReference type="Proteomes" id="UP000284605">
    <property type="component" value="Unassembled WGS sequence"/>
</dbReference>
<comment type="caution">
    <text evidence="1">The sequence shown here is derived from an EMBL/GenBank/DDBJ whole genome shotgun (WGS) entry which is preliminary data.</text>
</comment>
<dbReference type="RefSeq" id="WP_119781810.1">
    <property type="nucleotide sequence ID" value="NZ_QYUK01000011.1"/>
</dbReference>
<sequence>MKSDRSASRKAQPKGSSGLALSREAFAQISAVEGIFLSAEMTRDFQDFDRRNLSDDERRHAIIEKYGKPKG</sequence>
<name>A0A418WI34_9PROT</name>
<evidence type="ECO:0000313" key="1">
    <source>
        <dbReference type="EMBL" id="RJF89683.1"/>
    </source>
</evidence>
<gene>
    <name evidence="1" type="ORF">D3874_24165</name>
</gene>
<protein>
    <submittedName>
        <fullName evidence="1">Uncharacterized protein</fullName>
    </submittedName>
</protein>
<reference evidence="1 2" key="1">
    <citation type="submission" date="2018-09" db="EMBL/GenBank/DDBJ databases">
        <authorList>
            <person name="Zhu H."/>
        </authorList>
    </citation>
    <scope>NUCLEOTIDE SEQUENCE [LARGE SCALE GENOMIC DNA]</scope>
    <source>
        <strain evidence="1 2">K1W22B-8</strain>
    </source>
</reference>
<organism evidence="1 2">
    <name type="scientific">Oleomonas cavernae</name>
    <dbReference type="NCBI Taxonomy" id="2320859"/>
    <lineage>
        <taxon>Bacteria</taxon>
        <taxon>Pseudomonadati</taxon>
        <taxon>Pseudomonadota</taxon>
        <taxon>Alphaproteobacteria</taxon>
        <taxon>Acetobacterales</taxon>
        <taxon>Acetobacteraceae</taxon>
        <taxon>Oleomonas</taxon>
    </lineage>
</organism>
<proteinExistence type="predicted"/>
<keyword evidence="2" id="KW-1185">Reference proteome</keyword>
<accession>A0A418WI34</accession>
<dbReference type="OrthoDB" id="8255609at2"/>
<evidence type="ECO:0000313" key="2">
    <source>
        <dbReference type="Proteomes" id="UP000284605"/>
    </source>
</evidence>
<dbReference type="AlphaFoldDB" id="A0A418WI34"/>